<dbReference type="RefSeq" id="WP_099349118.1">
    <property type="nucleotide sequence ID" value="NZ_AP023326.1"/>
</dbReference>
<proteinExistence type="predicted"/>
<sequence>MDKIQRKIQKETEKKYKKVKTASEALTLFNNMKSFIFDNKNYLSFRSSESARYLTELDYLRSLQCRLAGREYLTGRI</sequence>
<dbReference type="EMBL" id="AP023326">
    <property type="protein sequence ID" value="BCI67429.1"/>
    <property type="molecule type" value="Genomic_DNA"/>
</dbReference>
<dbReference type="Proteomes" id="UP000515220">
    <property type="component" value="Chromosome"/>
</dbReference>
<evidence type="ECO:0000313" key="1">
    <source>
        <dbReference type="EMBL" id="BCI67429.1"/>
    </source>
</evidence>
<name>A0A6S6PJE7_ACEAC</name>
<accession>A0A6S6PJE7</accession>
<gene>
    <name evidence="1" type="ORF">AAJCM20276_20530</name>
</gene>
<dbReference type="AlphaFoldDB" id="A0A6S6PJE7"/>
<organism evidence="1 2">
    <name type="scientific">Acetobacter aceti</name>
    <dbReference type="NCBI Taxonomy" id="435"/>
    <lineage>
        <taxon>Bacteria</taxon>
        <taxon>Pseudomonadati</taxon>
        <taxon>Pseudomonadota</taxon>
        <taxon>Alphaproteobacteria</taxon>
        <taxon>Acetobacterales</taxon>
        <taxon>Acetobacteraceae</taxon>
        <taxon>Acetobacter</taxon>
        <taxon>Acetobacter subgen. Acetobacter</taxon>
    </lineage>
</organism>
<reference evidence="1 2" key="1">
    <citation type="submission" date="2020-07" db="EMBL/GenBank/DDBJ databases">
        <title>Complete Genome Sequence of an acetic acid bacterium, Acetobacter aceti JCM20276.</title>
        <authorList>
            <person name="Hirose Y."/>
            <person name="Mihara H."/>
        </authorList>
    </citation>
    <scope>NUCLEOTIDE SEQUENCE [LARGE SCALE GENOMIC DNA]</scope>
    <source>
        <strain evidence="1 2">JCM20276</strain>
    </source>
</reference>
<evidence type="ECO:0000313" key="2">
    <source>
        <dbReference type="Proteomes" id="UP000515220"/>
    </source>
</evidence>
<protein>
    <submittedName>
        <fullName evidence="1">Uncharacterized protein</fullName>
    </submittedName>
</protein>